<evidence type="ECO:0000256" key="1">
    <source>
        <dbReference type="SAM" id="MobiDB-lite"/>
    </source>
</evidence>
<feature type="region of interest" description="Disordered" evidence="1">
    <location>
        <begin position="437"/>
        <end position="458"/>
    </location>
</feature>
<dbReference type="AlphaFoldDB" id="A0A179U9U7"/>
<dbReference type="RefSeq" id="XP_031576208.1">
    <property type="nucleotide sequence ID" value="XM_031724254.1"/>
</dbReference>
<evidence type="ECO:0000313" key="3">
    <source>
        <dbReference type="Proteomes" id="UP000002038"/>
    </source>
</evidence>
<proteinExistence type="predicted"/>
<feature type="compositionally biased region" description="Polar residues" evidence="1">
    <location>
        <begin position="190"/>
        <end position="228"/>
    </location>
</feature>
<reference evidence="3" key="1">
    <citation type="journal article" date="2015" name="PLoS Genet.">
        <title>The dynamic genome and transcriptome of the human fungal pathogen Blastomyces and close relative Emmonsia.</title>
        <authorList>
            <person name="Munoz J.F."/>
            <person name="Gauthier G.M."/>
            <person name="Desjardins C.A."/>
            <person name="Gallo J.E."/>
            <person name="Holder J."/>
            <person name="Sullivan T.D."/>
            <person name="Marty A.J."/>
            <person name="Carmen J.C."/>
            <person name="Chen Z."/>
            <person name="Ding L."/>
            <person name="Gujja S."/>
            <person name="Magrini V."/>
            <person name="Misas E."/>
            <person name="Mitreva M."/>
            <person name="Priest M."/>
            <person name="Saif S."/>
            <person name="Whiston E.A."/>
            <person name="Young S."/>
            <person name="Zeng Q."/>
            <person name="Goldman W.E."/>
            <person name="Mardis E.R."/>
            <person name="Taylor J.W."/>
            <person name="McEwen J.G."/>
            <person name="Clay O.K."/>
            <person name="Klein B.S."/>
            <person name="Cuomo C.A."/>
        </authorList>
    </citation>
    <scope>NUCLEOTIDE SEQUENCE [LARGE SCALE GENOMIC DNA]</scope>
    <source>
        <strain evidence="3">SLH14081</strain>
    </source>
</reference>
<feature type="compositionally biased region" description="Polar residues" evidence="1">
    <location>
        <begin position="437"/>
        <end position="451"/>
    </location>
</feature>
<dbReference type="GeneID" id="8507193"/>
<keyword evidence="3" id="KW-1185">Reference proteome</keyword>
<feature type="compositionally biased region" description="Basic and acidic residues" evidence="1">
    <location>
        <begin position="272"/>
        <end position="281"/>
    </location>
</feature>
<gene>
    <name evidence="2" type="ORF">BDBG_16263</name>
</gene>
<feature type="compositionally biased region" description="Basic and acidic residues" evidence="1">
    <location>
        <begin position="10"/>
        <end position="20"/>
    </location>
</feature>
<dbReference type="Proteomes" id="UP000002038">
    <property type="component" value="Unassembled WGS sequence"/>
</dbReference>
<dbReference type="STRING" id="559298.A0A179U9U7"/>
<name>A0A179U9U7_BLAGS</name>
<feature type="compositionally biased region" description="Basic and acidic residues" evidence="1">
    <location>
        <begin position="288"/>
        <end position="306"/>
    </location>
</feature>
<dbReference type="EMBL" id="GG657449">
    <property type="protein sequence ID" value="OAT04493.1"/>
    <property type="molecule type" value="Genomic_DNA"/>
</dbReference>
<accession>A0A179U9U7</accession>
<feature type="compositionally biased region" description="Basic and acidic residues" evidence="1">
    <location>
        <begin position="331"/>
        <end position="360"/>
    </location>
</feature>
<dbReference type="KEGG" id="bgh:BDBG_16263"/>
<feature type="region of interest" description="Disordered" evidence="1">
    <location>
        <begin position="113"/>
        <end position="133"/>
    </location>
</feature>
<sequence length="853" mass="95097">MVSTTMSSLLHDRGDSKQGHDQGPYRIDSTHLAMPFSKPVARLLSAAALGMESGETPVYSTGTCGDYHLSRDGCPLLGPVLGDALHSLPISPPASYAAFTVFYWPGEEITGSDPSTLLKPNESRRWPPSPSVEDECESLSRELLDLSVLDTMLNNDTMIPKGTVDQYPLILPSNIVTPCSTPPDACGSPINPNAGSKSSNGNIGLTTAQSPPSNGSASDTQQGSNATAPSYFLHEASNPNGFSGIPEVPEPHGWPVSHPQDSLQEKPGLSRHFSEGDEKLGLHNAPVRRAECCSDDEIRPSHRGSDGPETPQNTLPVKKKKVNFQLPDDSPDGRLPQHDTEPALKHEFEPSLGHSEEIHTSRRSSLYYEDETPMDNYDPTFITYRQDYTYLAHPQPLKINCNYAHLNLQDDIPLSLRVPRLSPIARAALDKTKIALPTTNNDSRASTNSSPVRRRGPFLSPPLLPSGYEVIIRRGGDKQSKRNSVPAMTPSHLLSRSRSSTVPSQVVVVRRHQAPAAAPPVVALAPCPRSIPMAGHQDWYTIKGMTHLDICPCCMSQIGASRFRHLFIPSLPRDRNAKVRCSLSQPWARLAWVQTMKLKLNHLELLQRITLPPPGSRPCSGRNPSVQSWYRLADPETGRNITDFSACSACFRNLQILMPSLRDAFRSGPLVQERICDLRIDSPRFVRYLDLLDEAATRSYSAPRGQLDMREFVRYARRKSSIRDCPRDHFSAGPWHYIPNLPEFTICEDCYDDVVYDRSHTGIGKMVSRTPQMVPGPRDQQYTCQLYSPRMRTVFREAVQDGDFKYLATAALRRHEAEITFRERKKALLHDVARGYDRDAELRWNAEDWRRSE</sequence>
<feature type="region of interest" description="Disordered" evidence="1">
    <location>
        <begin position="186"/>
        <end position="371"/>
    </location>
</feature>
<organism evidence="2 3">
    <name type="scientific">Blastomyces gilchristii (strain SLH14081)</name>
    <name type="common">Blastomyces dermatitidis</name>
    <dbReference type="NCBI Taxonomy" id="559298"/>
    <lineage>
        <taxon>Eukaryota</taxon>
        <taxon>Fungi</taxon>
        <taxon>Dikarya</taxon>
        <taxon>Ascomycota</taxon>
        <taxon>Pezizomycotina</taxon>
        <taxon>Eurotiomycetes</taxon>
        <taxon>Eurotiomycetidae</taxon>
        <taxon>Onygenales</taxon>
        <taxon>Ajellomycetaceae</taxon>
        <taxon>Blastomyces</taxon>
    </lineage>
</organism>
<dbReference type="OrthoDB" id="5324692at2759"/>
<evidence type="ECO:0000313" key="2">
    <source>
        <dbReference type="EMBL" id="OAT04493.1"/>
    </source>
</evidence>
<feature type="region of interest" description="Disordered" evidence="1">
    <location>
        <begin position="475"/>
        <end position="499"/>
    </location>
</feature>
<protein>
    <submittedName>
        <fullName evidence="2">Uncharacterized protein</fullName>
    </submittedName>
</protein>
<dbReference type="VEuPathDB" id="FungiDB:BDBG_16263"/>
<feature type="region of interest" description="Disordered" evidence="1">
    <location>
        <begin position="1"/>
        <end position="28"/>
    </location>
</feature>